<dbReference type="GO" id="GO:0004519">
    <property type="term" value="F:endonuclease activity"/>
    <property type="evidence" value="ECO:0007669"/>
    <property type="project" value="UniProtKB-KW"/>
</dbReference>
<feature type="compositionally biased region" description="Basic and acidic residues" evidence="9">
    <location>
        <begin position="1"/>
        <end position="12"/>
    </location>
</feature>
<dbReference type="SUPFAM" id="SSF69322">
    <property type="entry name" value="Tricorn protease domain 2"/>
    <property type="match status" value="1"/>
</dbReference>
<keyword evidence="7" id="KW-0044">Antibiotic</keyword>
<dbReference type="PANTHER" id="PTHR32305:SF15">
    <property type="entry name" value="PROTEIN RHSA-RELATED"/>
    <property type="match status" value="1"/>
</dbReference>
<dbReference type="InterPro" id="IPR031325">
    <property type="entry name" value="RHS_repeat"/>
</dbReference>
<dbReference type="NCBIfam" id="TIGR01643">
    <property type="entry name" value="YD_repeat_2x"/>
    <property type="match status" value="13"/>
</dbReference>
<evidence type="ECO:0000259" key="11">
    <source>
        <dbReference type="Pfam" id="PF25023"/>
    </source>
</evidence>
<proteinExistence type="inferred from homology"/>
<protein>
    <submittedName>
        <fullName evidence="12">RHS repeat-associated protein</fullName>
    </submittedName>
</protein>
<dbReference type="Gene3D" id="3.90.540.10">
    <property type="entry name" value="Colicin/pyocin, DNase domain"/>
    <property type="match status" value="1"/>
</dbReference>
<comment type="similarity">
    <text evidence="1">Belongs to the colicin/pyosin nuclease family.</text>
</comment>
<evidence type="ECO:0000256" key="4">
    <source>
        <dbReference type="ARBA" id="ARBA00022737"/>
    </source>
</evidence>
<evidence type="ECO:0000256" key="6">
    <source>
        <dbReference type="ARBA" id="ARBA00022801"/>
    </source>
</evidence>
<keyword evidence="8" id="KW-0078">Bacteriocin</keyword>
<keyword evidence="5" id="KW-0255">Endonuclease</keyword>
<dbReference type="Pfam" id="PF20148">
    <property type="entry name" value="DUF6531"/>
    <property type="match status" value="1"/>
</dbReference>
<name>A0A7W9KP98_9PSEU</name>
<feature type="domain" description="DUF6531" evidence="10">
    <location>
        <begin position="169"/>
        <end position="241"/>
    </location>
</feature>
<dbReference type="InterPro" id="IPR022385">
    <property type="entry name" value="Rhs_assc_core"/>
</dbReference>
<dbReference type="EMBL" id="JACHIR010000001">
    <property type="protein sequence ID" value="MBB5896221.1"/>
    <property type="molecule type" value="Genomic_DNA"/>
</dbReference>
<feature type="region of interest" description="Disordered" evidence="9">
    <location>
        <begin position="1"/>
        <end position="23"/>
    </location>
</feature>
<dbReference type="Pfam" id="PF05593">
    <property type="entry name" value="RHS_repeat"/>
    <property type="match status" value="7"/>
</dbReference>
<keyword evidence="6" id="KW-0378">Hydrolase</keyword>
<feature type="domain" description="Teneurin-like YD-shell" evidence="11">
    <location>
        <begin position="887"/>
        <end position="1131"/>
    </location>
</feature>
<dbReference type="InterPro" id="IPR006530">
    <property type="entry name" value="YD"/>
</dbReference>
<feature type="region of interest" description="Disordered" evidence="9">
    <location>
        <begin position="101"/>
        <end position="165"/>
    </location>
</feature>
<evidence type="ECO:0000256" key="3">
    <source>
        <dbReference type="ARBA" id="ARBA00022722"/>
    </source>
</evidence>
<keyword evidence="13" id="KW-1185">Reference proteome</keyword>
<comment type="caution">
    <text evidence="12">The sequence shown here is derived from an EMBL/GenBank/DDBJ whole genome shotgun (WGS) entry which is preliminary data.</text>
</comment>
<dbReference type="GO" id="GO:0016787">
    <property type="term" value="F:hydrolase activity"/>
    <property type="evidence" value="ECO:0007669"/>
    <property type="project" value="UniProtKB-KW"/>
</dbReference>
<evidence type="ECO:0000313" key="13">
    <source>
        <dbReference type="Proteomes" id="UP000585638"/>
    </source>
</evidence>
<keyword evidence="4" id="KW-0677">Repeat</keyword>
<evidence type="ECO:0000256" key="2">
    <source>
        <dbReference type="ARBA" id="ARBA00022529"/>
    </source>
</evidence>
<organism evidence="12 13">
    <name type="scientific">Kutzneria kofuensis</name>
    <dbReference type="NCBI Taxonomy" id="103725"/>
    <lineage>
        <taxon>Bacteria</taxon>
        <taxon>Bacillati</taxon>
        <taxon>Actinomycetota</taxon>
        <taxon>Actinomycetes</taxon>
        <taxon>Pseudonocardiales</taxon>
        <taxon>Pseudonocardiaceae</taxon>
        <taxon>Kutzneria</taxon>
    </lineage>
</organism>
<accession>A0A7W9KP98</accession>
<dbReference type="PANTHER" id="PTHR32305">
    <property type="match status" value="1"/>
</dbReference>
<dbReference type="Proteomes" id="UP000585638">
    <property type="component" value="Unassembled WGS sequence"/>
</dbReference>
<dbReference type="Pfam" id="PF21431">
    <property type="entry name" value="Col-Pyo_DNase"/>
    <property type="match status" value="1"/>
</dbReference>
<gene>
    <name evidence="12" type="ORF">BJ998_007417</name>
</gene>
<evidence type="ECO:0000313" key="12">
    <source>
        <dbReference type="EMBL" id="MBB5896221.1"/>
    </source>
</evidence>
<evidence type="ECO:0000259" key="10">
    <source>
        <dbReference type="Pfam" id="PF20148"/>
    </source>
</evidence>
<dbReference type="InterPro" id="IPR056823">
    <property type="entry name" value="TEN-like_YD-shell"/>
</dbReference>
<dbReference type="SUPFAM" id="SSF54060">
    <property type="entry name" value="His-Me finger endonucleases"/>
    <property type="match status" value="1"/>
</dbReference>
<dbReference type="InterPro" id="IPR045351">
    <property type="entry name" value="DUF6531"/>
</dbReference>
<feature type="compositionally biased region" description="Gly residues" evidence="9">
    <location>
        <begin position="113"/>
        <end position="143"/>
    </location>
</feature>
<keyword evidence="2" id="KW-0929">Antimicrobial</keyword>
<dbReference type="Pfam" id="PF25023">
    <property type="entry name" value="TEN_YD-shell"/>
    <property type="match status" value="1"/>
</dbReference>
<dbReference type="RefSeq" id="WP_184867911.1">
    <property type="nucleotide sequence ID" value="NZ_JACHIR010000001.1"/>
</dbReference>
<dbReference type="InterPro" id="IPR037146">
    <property type="entry name" value="Colicin/pyocin_DNase_dom_sf"/>
</dbReference>
<dbReference type="NCBIfam" id="TIGR03696">
    <property type="entry name" value="Rhs_assc_core"/>
    <property type="match status" value="1"/>
</dbReference>
<evidence type="ECO:0000256" key="8">
    <source>
        <dbReference type="ARBA" id="ARBA00023048"/>
    </source>
</evidence>
<evidence type="ECO:0000256" key="9">
    <source>
        <dbReference type="SAM" id="MobiDB-lite"/>
    </source>
</evidence>
<dbReference type="GO" id="GO:0042742">
    <property type="term" value="P:defense response to bacterium"/>
    <property type="evidence" value="ECO:0007669"/>
    <property type="project" value="UniProtKB-KW"/>
</dbReference>
<dbReference type="InterPro" id="IPR050708">
    <property type="entry name" value="T6SS_VgrG/RHS"/>
</dbReference>
<keyword evidence="3" id="KW-0540">Nuclease</keyword>
<dbReference type="InterPro" id="IPR044925">
    <property type="entry name" value="His-Me_finger_sf"/>
</dbReference>
<dbReference type="GO" id="GO:0031640">
    <property type="term" value="P:killing of cells of another organism"/>
    <property type="evidence" value="ECO:0007669"/>
    <property type="project" value="UniProtKB-KW"/>
</dbReference>
<dbReference type="Gene3D" id="2.180.10.10">
    <property type="entry name" value="RHS repeat-associated core"/>
    <property type="match status" value="3"/>
</dbReference>
<evidence type="ECO:0000256" key="1">
    <source>
        <dbReference type="ARBA" id="ARBA00006811"/>
    </source>
</evidence>
<evidence type="ECO:0000256" key="7">
    <source>
        <dbReference type="ARBA" id="ARBA00023022"/>
    </source>
</evidence>
<sequence length="1298" mass="141244">MTKINAHPDHLRRSGGKLSDFGGKLADGGQKLETAGQNLVSHASGDRSGIGAVVAKAMGRGIQVTGKVFSEGGRVVQGAGKRLHATGDLYEEADSHGASLLKRHHPDTRGNLGPKGGGGRHPGRVGGSKGGGGRRPGRLGGGSRRSARNQLDGKTRPGAIPKRKKCVGGDPVDLATGDVLMTQLDLALPGVLALLLSRTHQSSYRTGRLFGASWASTLDQRLEIDAEGVVFVGEDGLLLTYPAPADEPVLPAEGPRWPLHRTATGHVLDDIDSGLHLAFAENGELTTIADHIGHRVEFDRDGDGNLVRLRHSGGYVVDIDTADGLVTGLSVAGEPVARYGYDEHQNLVEVADPEGRAYRFAYDADGRLIRWTDRNGRSYRYRYDSAGRCVAGEGDDGLLNAVFEYGDLVTTMTNSLGEATTYHFNDALQLVKVVDPLGGETVSEWDRHDRLLARTDALGRTTRYEYTDNGFLHRLTRPDGTQTVAVYGEHRRPDVVVEPDGSQWRRTFDGNGNTIAATDPTGATTRLDYDERGHIAAVTDPTGATTRFECDAAGQTITVTDPLGAVTRYERNAFGQVVAVTDALGGVTRLAWTVDGRPTERVLPDGTTERWTYDGEGNETSYTNGFGQVFRTEYGAFDLPLARIEPTGARTEYRYDTELRLTTTTDPAGLVWRYDYDAAGNLVGETDVNGRRLTYTRDACGQAVTRVNGAGQTTTFSYDTLGRLLRRESADAVTTFEYDPADRLVRATNQDSELTITRDVLGQVVAEACDGRVLASAYDALGRKISRTTPTGALSRWSYGPTGLASQLTAGGRTISFGYDAAGNEISRRIGAVTLTQTWDANQRLHTQAVTAPGPAGQQRLVQRRAYRYRGDAAVTTIVDQLAGIREFELDAVGRVTTVITPQHREQYGYGPNGVLAGSDRAHAGTLPRAAGASRYEHDGQGRVIARHTRTLSGQTRTWRYAWNADDRLVAVTTPDGVTWRYRYDPLGRRIAKLRMDGDRVVEQTTFTWDGVTLVEQVHSGGQALTWDYQPGGFTPLAQTERVRAPQEWIDSQFHAIVTDLIGTPNELVDTAGTVAWRQQTTLWGGQLAPVVQQSWCPLRFPGQYFDPETGHNYNLFRYYDPEAAAYLAPDPLGLDAGANPNAYVPNPVGWLDPLGLAGCDDPRNLPGTAAGGHHLKDVNGKWLRGSHGNAGRIPGQIARQLEGQQFNSFDDFRKAFWKAVGNDPHLASQFSPSNVRRMQNENAPIAHSSQHVGKVKSYALHHVTPIQHGGAVYDMRNIVVVTPQYHRDVLDRGYHYG</sequence>
<reference evidence="12 13" key="1">
    <citation type="submission" date="2020-08" db="EMBL/GenBank/DDBJ databases">
        <title>Sequencing the genomes of 1000 actinobacteria strains.</title>
        <authorList>
            <person name="Klenk H.-P."/>
        </authorList>
    </citation>
    <scope>NUCLEOTIDE SEQUENCE [LARGE SCALE GENOMIC DNA]</scope>
    <source>
        <strain evidence="12 13">DSM 43851</strain>
    </source>
</reference>
<evidence type="ECO:0000256" key="5">
    <source>
        <dbReference type="ARBA" id="ARBA00022759"/>
    </source>
</evidence>